<evidence type="ECO:0000256" key="9">
    <source>
        <dbReference type="ARBA" id="ARBA00023012"/>
    </source>
</evidence>
<dbReference type="Gene3D" id="3.30.450.20">
    <property type="entry name" value="PAS domain"/>
    <property type="match status" value="2"/>
</dbReference>
<dbReference type="InterPro" id="IPR000700">
    <property type="entry name" value="PAS-assoc_C"/>
</dbReference>
<protein>
    <recommendedName>
        <fullName evidence="3">histidine kinase</fullName>
        <ecNumber evidence="3">2.7.13.3</ecNumber>
    </recommendedName>
</protein>
<comment type="catalytic activity">
    <reaction evidence="1">
        <text>ATP + protein L-histidine = ADP + protein N-phospho-L-histidine.</text>
        <dbReference type="EC" id="2.7.13.3"/>
    </reaction>
</comment>
<comment type="caution">
    <text evidence="19">The sequence shown here is derived from an EMBL/GenBank/DDBJ whole genome shotgun (WGS) entry which is preliminary data.</text>
</comment>
<feature type="domain" description="PAC" evidence="17">
    <location>
        <begin position="736"/>
        <end position="789"/>
    </location>
</feature>
<dbReference type="OrthoDB" id="9810730at2"/>
<keyword evidence="8 13" id="KW-1133">Transmembrane helix</keyword>
<dbReference type="Pfam" id="PF03924">
    <property type="entry name" value="CHASE"/>
    <property type="match status" value="1"/>
</dbReference>
<dbReference type="SMART" id="SM00086">
    <property type="entry name" value="PAC"/>
    <property type="match status" value="2"/>
</dbReference>
<dbReference type="CDD" id="cd17546">
    <property type="entry name" value="REC_hyHK_CKI1_RcsC-like"/>
    <property type="match status" value="1"/>
</dbReference>
<feature type="domain" description="PAS" evidence="16">
    <location>
        <begin position="366"/>
        <end position="424"/>
    </location>
</feature>
<dbReference type="Gene3D" id="3.40.50.2300">
    <property type="match status" value="1"/>
</dbReference>
<dbReference type="EMBL" id="RBXL01000001">
    <property type="protein sequence ID" value="RKT46468.1"/>
    <property type="molecule type" value="Genomic_DNA"/>
</dbReference>
<evidence type="ECO:0000256" key="8">
    <source>
        <dbReference type="ARBA" id="ARBA00022989"/>
    </source>
</evidence>
<feature type="domain" description="CHASE" evidence="18">
    <location>
        <begin position="141"/>
        <end position="302"/>
    </location>
</feature>
<dbReference type="SMART" id="SM00065">
    <property type="entry name" value="GAF"/>
    <property type="match status" value="1"/>
</dbReference>
<sequence length="1292" mass="141023">MDDPRHIPRRSAWPVWATLVSGLLCTALLTLVVRAEVEALAKYELTFVAGEIADRIQTRLAAHAQILRSGAALFAASEEVTREEWQTFVAGLRLDDQLPGIQGVGFSLLITPEQLPAHVDAIRREGFPDYRVWPEGERSLYSSIVYLEPFSGRNLRAFGYDMFSEPVRRAAMEEARDRDIAALSGRVRLVQETDEDVQAGALMYVPVYHDGMPVETIEERRAALRGWVYSPYRMNDLMRGILGGWEQRDGTRIRLAVYHGDAVAPETLLYDSQPAASIAEAPDGAGVVRIPLDFNGHRWFLVFSSQATGGLSVGALKFWSTAVVGTLISLLLAGLVHTIAKSRAQTERLVVELDAHRRTEGSLDVALTKYRTLFDSFPLGITVADEDGAIVEANPIAESILGISREEQLRRTLGGAAWDLLRPNGTPMPSSEYPSVLALQNPRGLHRADMGIRKPDGRVTWLSVVATHLPLAGYGVVVTYADITERVLAQQARETLSAAARLAVSSEAAADFCQALAELLSKRIACPVVAIETYDRASAEMVFVGAVGVPRPPDGPLRVPVDQTLSGWVATRGAALVELDADRRPEYAMPALRALGVVSFVCIPLKIGERVLGTLSLGDVRRRPEASEWVGMLQTVADTAADSMMRLDAQAALRESERNSRTLVDNLYAGLVVHAPDARILYANPMASHLLGLTVEQMQGLAAVDPRWHFIHEDGTRMSVDAYPVQRVAETGQALQSVTLGIVRPDRADPVWVHCEAHPLHDEQGRMRRIVVTFFDISRRKAAETELEQYRHRLEDLVAERTSELAEARDAADAANRAKTRFLANMTHEIRTPMNAILGLNHLLLKEVTAPVARTRLHKLGEAASHLLLIIDDILDLSKIESGRLVLEETPFSPATAIERVVGLLGERASEKDLRLLTTIDPRLPARVIGDPLRLEQVLVNFLANAIKFSEQGEIQVRGILAEESADSILFRLEVEDQGMGLTPDQQGRLFQPFTQADDSTTRRHGGTGLGLAIVKRLATLMGGAVGVTSTAGQGSLFWMTARLRRDDRAALPTSGMALLSTTTPVAIPEQLIARRHSGTPILLVEDDPINRDVALDLLGETGLCVDVAEDGSAAVERVRERDYALVIMDVQMPRMDGLAATRAIRALPGRADLPILAISAGTFEDDRARCLDAGMNDFIGKPVEPARLYAALLHWLPAVPPEPSVADSGATAEPAEVDGATSNADPAIAQVLLAHLEFLLSEGDPRALQVWAELGTLVAPILGEDARTVREDIARGSYARALETLRRALRE</sequence>
<dbReference type="PROSITE" id="PS50113">
    <property type="entry name" value="PAC"/>
    <property type="match status" value="1"/>
</dbReference>
<feature type="transmembrane region" description="Helical" evidence="13">
    <location>
        <begin position="459"/>
        <end position="481"/>
    </location>
</feature>
<dbReference type="SMART" id="SM00388">
    <property type="entry name" value="HisKA"/>
    <property type="match status" value="1"/>
</dbReference>
<evidence type="ECO:0000313" key="19">
    <source>
        <dbReference type="EMBL" id="RKT46468.1"/>
    </source>
</evidence>
<dbReference type="InterPro" id="IPR003594">
    <property type="entry name" value="HATPase_dom"/>
</dbReference>
<dbReference type="Gene3D" id="1.10.287.130">
    <property type="match status" value="1"/>
</dbReference>
<dbReference type="CDD" id="cd00082">
    <property type="entry name" value="HisKA"/>
    <property type="match status" value="1"/>
</dbReference>
<dbReference type="SUPFAM" id="SSF55781">
    <property type="entry name" value="GAF domain-like"/>
    <property type="match status" value="1"/>
</dbReference>
<keyword evidence="4 11" id="KW-0597">Phosphoprotein</keyword>
<keyword evidence="5" id="KW-0808">Transferase</keyword>
<dbReference type="SUPFAM" id="SSF47384">
    <property type="entry name" value="Homodimeric domain of signal transducing histidine kinase"/>
    <property type="match status" value="1"/>
</dbReference>
<feature type="domain" description="Response regulatory" evidence="15">
    <location>
        <begin position="1081"/>
        <end position="1197"/>
    </location>
</feature>
<dbReference type="InterPro" id="IPR029016">
    <property type="entry name" value="GAF-like_dom_sf"/>
</dbReference>
<accession>A0A495VF60</accession>
<reference evidence="19 20" key="1">
    <citation type="submission" date="2018-10" db="EMBL/GenBank/DDBJ databases">
        <title>Genomic Encyclopedia of Archaeal and Bacterial Type Strains, Phase II (KMG-II): from individual species to whole genera.</title>
        <authorList>
            <person name="Goeker M."/>
        </authorList>
    </citation>
    <scope>NUCLEOTIDE SEQUENCE [LARGE SCALE GENOMIC DNA]</scope>
    <source>
        <strain evidence="19 20">DSM 235</strain>
    </source>
</reference>
<dbReference type="CDD" id="cd16922">
    <property type="entry name" value="HATPase_EvgS-ArcB-TorS-like"/>
    <property type="match status" value="1"/>
</dbReference>
<evidence type="ECO:0000256" key="12">
    <source>
        <dbReference type="SAM" id="Coils"/>
    </source>
</evidence>
<dbReference type="PROSITE" id="PS50109">
    <property type="entry name" value="HIS_KIN"/>
    <property type="match status" value="1"/>
</dbReference>
<evidence type="ECO:0000256" key="11">
    <source>
        <dbReference type="PROSITE-ProRule" id="PRU00169"/>
    </source>
</evidence>
<dbReference type="Pfam" id="PF00512">
    <property type="entry name" value="HisKA"/>
    <property type="match status" value="1"/>
</dbReference>
<evidence type="ECO:0000259" key="15">
    <source>
        <dbReference type="PROSITE" id="PS50110"/>
    </source>
</evidence>
<dbReference type="SUPFAM" id="SSF55785">
    <property type="entry name" value="PYP-like sensor domain (PAS domain)"/>
    <property type="match status" value="2"/>
</dbReference>
<dbReference type="Gene3D" id="3.30.565.10">
    <property type="entry name" value="Histidine kinase-like ATPase, C-terminal domain"/>
    <property type="match status" value="1"/>
</dbReference>
<dbReference type="EC" id="2.7.13.3" evidence="3"/>
<dbReference type="SMART" id="SM00091">
    <property type="entry name" value="PAS"/>
    <property type="match status" value="2"/>
</dbReference>
<dbReference type="InterPro" id="IPR006189">
    <property type="entry name" value="CHASE_dom"/>
</dbReference>
<name>A0A495VF60_9GAMM</name>
<dbReference type="InterPro" id="IPR003661">
    <property type="entry name" value="HisK_dim/P_dom"/>
</dbReference>
<feature type="transmembrane region" description="Helical" evidence="13">
    <location>
        <begin position="12"/>
        <end position="33"/>
    </location>
</feature>
<evidence type="ECO:0000259" key="18">
    <source>
        <dbReference type="PROSITE" id="PS50839"/>
    </source>
</evidence>
<dbReference type="Pfam" id="PF01590">
    <property type="entry name" value="GAF"/>
    <property type="match status" value="1"/>
</dbReference>
<dbReference type="SMART" id="SM00387">
    <property type="entry name" value="HATPase_c"/>
    <property type="match status" value="1"/>
</dbReference>
<evidence type="ECO:0000256" key="7">
    <source>
        <dbReference type="ARBA" id="ARBA00022777"/>
    </source>
</evidence>
<evidence type="ECO:0000256" key="10">
    <source>
        <dbReference type="ARBA" id="ARBA00023136"/>
    </source>
</evidence>
<dbReference type="FunFam" id="3.30.565.10:FF:000010">
    <property type="entry name" value="Sensor histidine kinase RcsC"/>
    <property type="match status" value="1"/>
</dbReference>
<keyword evidence="12" id="KW-0175">Coiled coil</keyword>
<evidence type="ECO:0000256" key="4">
    <source>
        <dbReference type="ARBA" id="ARBA00022553"/>
    </source>
</evidence>
<dbReference type="SUPFAM" id="SSF52172">
    <property type="entry name" value="CheY-like"/>
    <property type="match status" value="1"/>
</dbReference>
<organism evidence="19 20">
    <name type="scientific">Thiocapsa rosea</name>
    <dbReference type="NCBI Taxonomy" id="69360"/>
    <lineage>
        <taxon>Bacteria</taxon>
        <taxon>Pseudomonadati</taxon>
        <taxon>Pseudomonadota</taxon>
        <taxon>Gammaproteobacteria</taxon>
        <taxon>Chromatiales</taxon>
        <taxon>Chromatiaceae</taxon>
        <taxon>Thiocapsa</taxon>
    </lineage>
</organism>
<dbReference type="GO" id="GO:0016020">
    <property type="term" value="C:membrane"/>
    <property type="evidence" value="ECO:0007669"/>
    <property type="project" value="UniProtKB-SubCell"/>
</dbReference>
<feature type="domain" description="Histidine kinase" evidence="14">
    <location>
        <begin position="825"/>
        <end position="1046"/>
    </location>
</feature>
<dbReference type="InterPro" id="IPR000014">
    <property type="entry name" value="PAS"/>
</dbReference>
<dbReference type="GO" id="GO:0000155">
    <property type="term" value="F:phosphorelay sensor kinase activity"/>
    <property type="evidence" value="ECO:0007669"/>
    <property type="project" value="InterPro"/>
</dbReference>
<dbReference type="InterPro" id="IPR036097">
    <property type="entry name" value="HisK_dim/P_sf"/>
</dbReference>
<feature type="modified residue" description="4-aspartylphosphate" evidence="11">
    <location>
        <position position="1130"/>
    </location>
</feature>
<dbReference type="InterPro" id="IPR005467">
    <property type="entry name" value="His_kinase_dom"/>
</dbReference>
<dbReference type="InterPro" id="IPR036890">
    <property type="entry name" value="HATPase_C_sf"/>
</dbReference>
<evidence type="ECO:0000256" key="3">
    <source>
        <dbReference type="ARBA" id="ARBA00012438"/>
    </source>
</evidence>
<gene>
    <name evidence="19" type="ORF">BDD21_3981</name>
</gene>
<dbReference type="Pfam" id="PF00072">
    <property type="entry name" value="Response_reg"/>
    <property type="match status" value="1"/>
</dbReference>
<dbReference type="SMART" id="SM01079">
    <property type="entry name" value="CHASE"/>
    <property type="match status" value="1"/>
</dbReference>
<keyword evidence="10 13" id="KW-0472">Membrane</keyword>
<dbReference type="RefSeq" id="WP_120798577.1">
    <property type="nucleotide sequence ID" value="NZ_RBXL01000001.1"/>
</dbReference>
<dbReference type="Proteomes" id="UP000274556">
    <property type="component" value="Unassembled WGS sequence"/>
</dbReference>
<dbReference type="CDD" id="cd00130">
    <property type="entry name" value="PAS"/>
    <property type="match status" value="2"/>
</dbReference>
<dbReference type="InterPro" id="IPR001789">
    <property type="entry name" value="Sig_transdc_resp-reg_receiver"/>
</dbReference>
<evidence type="ECO:0000259" key="17">
    <source>
        <dbReference type="PROSITE" id="PS50113"/>
    </source>
</evidence>
<feature type="transmembrane region" description="Helical" evidence="13">
    <location>
        <begin position="322"/>
        <end position="340"/>
    </location>
</feature>
<dbReference type="Pfam" id="PF00989">
    <property type="entry name" value="PAS"/>
    <property type="match status" value="2"/>
</dbReference>
<dbReference type="Pfam" id="PF02518">
    <property type="entry name" value="HATPase_c"/>
    <property type="match status" value="1"/>
</dbReference>
<comment type="subcellular location">
    <subcellularLocation>
        <location evidence="2">Membrane</location>
    </subcellularLocation>
</comment>
<feature type="coiled-coil region" evidence="12">
    <location>
        <begin position="780"/>
        <end position="807"/>
    </location>
</feature>
<dbReference type="PROSITE" id="PS50839">
    <property type="entry name" value="CHASE"/>
    <property type="match status" value="1"/>
</dbReference>
<dbReference type="InterPro" id="IPR001610">
    <property type="entry name" value="PAC"/>
</dbReference>
<evidence type="ECO:0000256" key="1">
    <source>
        <dbReference type="ARBA" id="ARBA00000085"/>
    </source>
</evidence>
<evidence type="ECO:0000259" key="16">
    <source>
        <dbReference type="PROSITE" id="PS50112"/>
    </source>
</evidence>
<evidence type="ECO:0000256" key="5">
    <source>
        <dbReference type="ARBA" id="ARBA00022679"/>
    </source>
</evidence>
<dbReference type="InterPro" id="IPR003018">
    <property type="entry name" value="GAF"/>
</dbReference>
<proteinExistence type="predicted"/>
<evidence type="ECO:0000256" key="6">
    <source>
        <dbReference type="ARBA" id="ARBA00022692"/>
    </source>
</evidence>
<dbReference type="GO" id="GO:0006355">
    <property type="term" value="P:regulation of DNA-templated transcription"/>
    <property type="evidence" value="ECO:0007669"/>
    <property type="project" value="InterPro"/>
</dbReference>
<dbReference type="InterPro" id="IPR004358">
    <property type="entry name" value="Sig_transdc_His_kin-like_C"/>
</dbReference>
<dbReference type="NCBIfam" id="TIGR00229">
    <property type="entry name" value="sensory_box"/>
    <property type="match status" value="2"/>
</dbReference>
<evidence type="ECO:0000259" key="14">
    <source>
        <dbReference type="PROSITE" id="PS50109"/>
    </source>
</evidence>
<dbReference type="SUPFAM" id="SSF55874">
    <property type="entry name" value="ATPase domain of HSP90 chaperone/DNA topoisomerase II/histidine kinase"/>
    <property type="match status" value="1"/>
</dbReference>
<dbReference type="PANTHER" id="PTHR45339">
    <property type="entry name" value="HYBRID SIGNAL TRANSDUCTION HISTIDINE KINASE J"/>
    <property type="match status" value="1"/>
</dbReference>
<evidence type="ECO:0000256" key="2">
    <source>
        <dbReference type="ARBA" id="ARBA00004370"/>
    </source>
</evidence>
<dbReference type="PANTHER" id="PTHR45339:SF5">
    <property type="entry name" value="HISTIDINE KINASE"/>
    <property type="match status" value="1"/>
</dbReference>
<dbReference type="Gene3D" id="3.30.450.40">
    <property type="match status" value="1"/>
</dbReference>
<evidence type="ECO:0000256" key="13">
    <source>
        <dbReference type="SAM" id="Phobius"/>
    </source>
</evidence>
<dbReference type="PRINTS" id="PR00344">
    <property type="entry name" value="BCTRLSENSOR"/>
</dbReference>
<feature type="domain" description="PAS" evidence="16">
    <location>
        <begin position="656"/>
        <end position="732"/>
    </location>
</feature>
<dbReference type="PROSITE" id="PS50112">
    <property type="entry name" value="PAS"/>
    <property type="match status" value="2"/>
</dbReference>
<keyword evidence="7" id="KW-0418">Kinase</keyword>
<keyword evidence="6 13" id="KW-0812">Transmembrane</keyword>
<dbReference type="InterPro" id="IPR011006">
    <property type="entry name" value="CheY-like_superfamily"/>
</dbReference>
<keyword evidence="20" id="KW-1185">Reference proteome</keyword>
<dbReference type="InterPro" id="IPR013767">
    <property type="entry name" value="PAS_fold"/>
</dbReference>
<dbReference type="Gene3D" id="3.30.450.350">
    <property type="entry name" value="CHASE domain"/>
    <property type="match status" value="1"/>
</dbReference>
<dbReference type="InterPro" id="IPR035965">
    <property type="entry name" value="PAS-like_dom_sf"/>
</dbReference>
<dbReference type="InterPro" id="IPR042240">
    <property type="entry name" value="CHASE_sf"/>
</dbReference>
<dbReference type="SMART" id="SM00448">
    <property type="entry name" value="REC"/>
    <property type="match status" value="1"/>
</dbReference>
<keyword evidence="9" id="KW-0902">Two-component regulatory system</keyword>
<evidence type="ECO:0000313" key="20">
    <source>
        <dbReference type="Proteomes" id="UP000274556"/>
    </source>
</evidence>
<dbReference type="PROSITE" id="PS50110">
    <property type="entry name" value="RESPONSE_REGULATORY"/>
    <property type="match status" value="1"/>
</dbReference>